<evidence type="ECO:0000313" key="2">
    <source>
        <dbReference type="Proteomes" id="UP000188604"/>
    </source>
</evidence>
<accession>A0A1U9KSS8</accession>
<reference evidence="1 2" key="1">
    <citation type="submission" date="2016-03" db="EMBL/GenBank/DDBJ databases">
        <title>Acetic acid bacteria sequencing.</title>
        <authorList>
            <person name="Brandt J."/>
            <person name="Jakob F."/>
            <person name="Vogel R.F."/>
        </authorList>
    </citation>
    <scope>NUCLEOTIDE SEQUENCE [LARGE SCALE GENOMIC DNA]</scope>
    <source>
        <strain evidence="1 2">NBRC 101099</strain>
    </source>
</reference>
<gene>
    <name evidence="1" type="ORF">A0U93_14045</name>
</gene>
<organism evidence="1 2">
    <name type="scientific">Neoasaia chiangmaiensis</name>
    <dbReference type="NCBI Taxonomy" id="320497"/>
    <lineage>
        <taxon>Bacteria</taxon>
        <taxon>Pseudomonadati</taxon>
        <taxon>Pseudomonadota</taxon>
        <taxon>Alphaproteobacteria</taxon>
        <taxon>Acetobacterales</taxon>
        <taxon>Acetobacteraceae</taxon>
        <taxon>Neoasaia</taxon>
    </lineage>
</organism>
<keyword evidence="2" id="KW-1185">Reference proteome</keyword>
<dbReference type="STRING" id="320497.A0U93_14045"/>
<sequence>MTLIFALLLLLSLFAIGRDGRVLPAHGACGALCVALTWHGGVAVAAVVMLLGGNMLAWWGLSRLAPYSAASRGAFSVVALAAVGGMLLALLLFLAASPGLSVSMAGAVVLIGLCATVVPAPLAQFTGLFCALNGLIVLAGALGNGMLLLAGFVSWAALATLGYWLLPRLTWLRADANDEI</sequence>
<dbReference type="Proteomes" id="UP000188604">
    <property type="component" value="Chromosome"/>
</dbReference>
<dbReference type="AlphaFoldDB" id="A0A1U9KSS8"/>
<name>A0A1U9KSS8_9PROT</name>
<evidence type="ECO:0000313" key="1">
    <source>
        <dbReference type="EMBL" id="AQS88858.1"/>
    </source>
</evidence>
<dbReference type="EMBL" id="CP014691">
    <property type="protein sequence ID" value="AQS88858.1"/>
    <property type="molecule type" value="Genomic_DNA"/>
</dbReference>
<dbReference type="OrthoDB" id="7274576at2"/>
<dbReference type="RefSeq" id="WP_077807908.1">
    <property type="nucleotide sequence ID" value="NZ_BJXS01000001.1"/>
</dbReference>
<proteinExistence type="predicted"/>
<dbReference type="KEGG" id="nch:A0U93_14045"/>
<protein>
    <submittedName>
        <fullName evidence="1">Uncharacterized protein</fullName>
    </submittedName>
</protein>